<feature type="compositionally biased region" description="Low complexity" evidence="6">
    <location>
        <begin position="14"/>
        <end position="27"/>
    </location>
</feature>
<keyword evidence="5" id="KW-0539">Nucleus</keyword>
<evidence type="ECO:0000313" key="8">
    <source>
        <dbReference type="EMBL" id="KAG7561949.1"/>
    </source>
</evidence>
<dbReference type="GO" id="GO:0005669">
    <property type="term" value="C:transcription factor TFIID complex"/>
    <property type="evidence" value="ECO:0007669"/>
    <property type="project" value="InterPro"/>
</dbReference>
<evidence type="ECO:0000259" key="7">
    <source>
        <dbReference type="Pfam" id="PF04719"/>
    </source>
</evidence>
<keyword evidence="4" id="KW-0804">Transcription</keyword>
<name>A0A8K0NRM2_9TREE</name>
<feature type="region of interest" description="Disordered" evidence="6">
    <location>
        <begin position="1"/>
        <end position="164"/>
    </location>
</feature>
<dbReference type="InterPro" id="IPR045127">
    <property type="entry name" value="TAF11-like"/>
</dbReference>
<evidence type="ECO:0000256" key="1">
    <source>
        <dbReference type="ARBA" id="ARBA00004123"/>
    </source>
</evidence>
<dbReference type="GO" id="GO:0046982">
    <property type="term" value="F:protein heterodimerization activity"/>
    <property type="evidence" value="ECO:0007669"/>
    <property type="project" value="InterPro"/>
</dbReference>
<dbReference type="Proteomes" id="UP000812966">
    <property type="component" value="Unassembled WGS sequence"/>
</dbReference>
<sequence length="341" mass="36877">MSYTPASSPPFGYHAASPSSHALSPPAKRSSSGTSKQAAMKRPSKPSSVKGKAGQGLSSNYRKPATSKSGSRAPSLMSARSRPGSIAESENVGPYGRSKLKSATPGMGRASRPGSIRPTSEFGKDNYGDEDDEDDEAGNEEELASDYGDNEEGEEGGTAPGEEKKLLSAEEERILEEMGQREVDLQSLRKLMDRDQQRRHDELKSTNFTFQSIQKVYRDRYPGAGHIAKNVAALIGVVAKTHVGEIIELAKMIQLRKMEQDPRYSLPSNAPVNSKQVASSSSAPGPTTSNNTQDRPKLKALTANDLREAFEVYMGNTREVRGTVGRRVGEERKVGLFGGWA</sequence>
<keyword evidence="9" id="KW-1185">Reference proteome</keyword>
<dbReference type="GO" id="GO:0016251">
    <property type="term" value="F:RNA polymerase II general transcription initiation factor activity"/>
    <property type="evidence" value="ECO:0007669"/>
    <property type="project" value="TreeGrafter"/>
</dbReference>
<evidence type="ECO:0000256" key="6">
    <source>
        <dbReference type="SAM" id="MobiDB-lite"/>
    </source>
</evidence>
<feature type="compositionally biased region" description="Polar residues" evidence="6">
    <location>
        <begin position="56"/>
        <end position="72"/>
    </location>
</feature>
<reference evidence="8" key="1">
    <citation type="submission" date="2020-04" db="EMBL/GenBank/DDBJ databases">
        <title>Analysis of mating type loci in Filobasidium floriforme.</title>
        <authorList>
            <person name="Nowrousian M."/>
        </authorList>
    </citation>
    <scope>NUCLEOTIDE SEQUENCE</scope>
    <source>
        <strain evidence="8">CBS 6242</strain>
    </source>
</reference>
<dbReference type="PANTHER" id="PTHR13218">
    <property type="entry name" value="TRANSCRIPTION INITIATION FACTOR TFIID SUBUNIT 11-RELATED"/>
    <property type="match status" value="1"/>
</dbReference>
<dbReference type="Gene3D" id="1.10.20.10">
    <property type="entry name" value="Histone, subunit A"/>
    <property type="match status" value="1"/>
</dbReference>
<feature type="compositionally biased region" description="Polar residues" evidence="6">
    <location>
        <begin position="266"/>
        <end position="277"/>
    </location>
</feature>
<evidence type="ECO:0000313" key="9">
    <source>
        <dbReference type="Proteomes" id="UP000812966"/>
    </source>
</evidence>
<dbReference type="Pfam" id="PF04719">
    <property type="entry name" value="TAFII28"/>
    <property type="match status" value="1"/>
</dbReference>
<comment type="similarity">
    <text evidence="2">Belongs to the TAF11 family.</text>
</comment>
<dbReference type="GO" id="GO:0051123">
    <property type="term" value="P:RNA polymerase II preinitiation complex assembly"/>
    <property type="evidence" value="ECO:0007669"/>
    <property type="project" value="InterPro"/>
</dbReference>
<dbReference type="InterPro" id="IPR006809">
    <property type="entry name" value="TAFII28_dom"/>
</dbReference>
<feature type="compositionally biased region" description="Low complexity" evidence="6">
    <location>
        <begin position="278"/>
        <end position="291"/>
    </location>
</feature>
<proteinExistence type="inferred from homology"/>
<evidence type="ECO:0000256" key="4">
    <source>
        <dbReference type="ARBA" id="ARBA00023163"/>
    </source>
</evidence>
<accession>A0A8K0NRM2</accession>
<feature type="region of interest" description="Disordered" evidence="6">
    <location>
        <begin position="264"/>
        <end position="297"/>
    </location>
</feature>
<comment type="subcellular location">
    <subcellularLocation>
        <location evidence="1">Nucleus</location>
    </subcellularLocation>
</comment>
<dbReference type="InterPro" id="IPR009072">
    <property type="entry name" value="Histone-fold"/>
</dbReference>
<evidence type="ECO:0000256" key="5">
    <source>
        <dbReference type="ARBA" id="ARBA00023242"/>
    </source>
</evidence>
<dbReference type="AlphaFoldDB" id="A0A8K0NRM2"/>
<feature type="domain" description="TAFII28-like protein" evidence="7">
    <location>
        <begin position="190"/>
        <end position="262"/>
    </location>
</feature>
<dbReference type="EMBL" id="JABELV010000042">
    <property type="protein sequence ID" value="KAG7561949.1"/>
    <property type="molecule type" value="Genomic_DNA"/>
</dbReference>
<organism evidence="8 9">
    <name type="scientific">Filobasidium floriforme</name>
    <dbReference type="NCBI Taxonomy" id="5210"/>
    <lineage>
        <taxon>Eukaryota</taxon>
        <taxon>Fungi</taxon>
        <taxon>Dikarya</taxon>
        <taxon>Basidiomycota</taxon>
        <taxon>Agaricomycotina</taxon>
        <taxon>Tremellomycetes</taxon>
        <taxon>Filobasidiales</taxon>
        <taxon>Filobasidiaceae</taxon>
        <taxon>Filobasidium</taxon>
    </lineage>
</organism>
<gene>
    <name evidence="8" type="ORF">FFLO_02589</name>
</gene>
<evidence type="ECO:0000256" key="2">
    <source>
        <dbReference type="ARBA" id="ARBA00009788"/>
    </source>
</evidence>
<comment type="caution">
    <text evidence="8">The sequence shown here is derived from an EMBL/GenBank/DDBJ whole genome shotgun (WGS) entry which is preliminary data.</text>
</comment>
<dbReference type="PANTHER" id="PTHR13218:SF8">
    <property type="entry name" value="TRANSCRIPTION INITIATION FACTOR TFIID SUBUNIT 11"/>
    <property type="match status" value="1"/>
</dbReference>
<evidence type="ECO:0000256" key="3">
    <source>
        <dbReference type="ARBA" id="ARBA00023015"/>
    </source>
</evidence>
<keyword evidence="3" id="KW-0805">Transcription regulation</keyword>
<feature type="compositionally biased region" description="Acidic residues" evidence="6">
    <location>
        <begin position="128"/>
        <end position="155"/>
    </location>
</feature>
<protein>
    <recommendedName>
        <fullName evidence="7">TAFII28-like protein domain-containing protein</fullName>
    </recommendedName>
</protein>